<protein>
    <submittedName>
        <fullName evidence="2">Uncharacterized protein</fullName>
    </submittedName>
</protein>
<sequence>MPAPGTIAPPMTAHLAQHHFGLREPAVAAPGAKRKAANDCTGAARPTPYSTAIIRPCGIRSLAWHSLTMGQVDKKKCKISFEHTGASGKSGTPSGKDGGEMAGADQEH</sequence>
<comment type="caution">
    <text evidence="2">The sequence shown here is derived from an EMBL/GenBank/DDBJ whole genome shotgun (WGS) entry which is preliminary data.</text>
</comment>
<evidence type="ECO:0000256" key="1">
    <source>
        <dbReference type="SAM" id="MobiDB-lite"/>
    </source>
</evidence>
<organism evidence="2 3">
    <name type="scientific">Pleurodeles waltl</name>
    <name type="common">Iberian ribbed newt</name>
    <dbReference type="NCBI Taxonomy" id="8319"/>
    <lineage>
        <taxon>Eukaryota</taxon>
        <taxon>Metazoa</taxon>
        <taxon>Chordata</taxon>
        <taxon>Craniata</taxon>
        <taxon>Vertebrata</taxon>
        <taxon>Euteleostomi</taxon>
        <taxon>Amphibia</taxon>
        <taxon>Batrachia</taxon>
        <taxon>Caudata</taxon>
        <taxon>Salamandroidea</taxon>
        <taxon>Salamandridae</taxon>
        <taxon>Pleurodelinae</taxon>
        <taxon>Pleurodeles</taxon>
    </lineage>
</organism>
<dbReference type="EMBL" id="JANPWB010000012">
    <property type="protein sequence ID" value="KAJ1117214.1"/>
    <property type="molecule type" value="Genomic_DNA"/>
</dbReference>
<dbReference type="Proteomes" id="UP001066276">
    <property type="component" value="Chromosome 8"/>
</dbReference>
<reference evidence="2" key="1">
    <citation type="journal article" date="2022" name="bioRxiv">
        <title>Sequencing and chromosome-scale assembly of the giantPleurodeles waltlgenome.</title>
        <authorList>
            <person name="Brown T."/>
            <person name="Elewa A."/>
            <person name="Iarovenko S."/>
            <person name="Subramanian E."/>
            <person name="Araus A.J."/>
            <person name="Petzold A."/>
            <person name="Susuki M."/>
            <person name="Suzuki K.-i.T."/>
            <person name="Hayashi T."/>
            <person name="Toyoda A."/>
            <person name="Oliveira C."/>
            <person name="Osipova E."/>
            <person name="Leigh N.D."/>
            <person name="Simon A."/>
            <person name="Yun M.H."/>
        </authorList>
    </citation>
    <scope>NUCLEOTIDE SEQUENCE</scope>
    <source>
        <strain evidence="2">20211129_DDA</strain>
        <tissue evidence="2">Liver</tissue>
    </source>
</reference>
<gene>
    <name evidence="2" type="ORF">NDU88_005414</name>
</gene>
<evidence type="ECO:0000313" key="3">
    <source>
        <dbReference type="Proteomes" id="UP001066276"/>
    </source>
</evidence>
<dbReference type="AlphaFoldDB" id="A0AAV7NRF5"/>
<name>A0AAV7NRF5_PLEWA</name>
<accession>A0AAV7NRF5</accession>
<keyword evidence="3" id="KW-1185">Reference proteome</keyword>
<proteinExistence type="predicted"/>
<feature type="region of interest" description="Disordered" evidence="1">
    <location>
        <begin position="82"/>
        <end position="108"/>
    </location>
</feature>
<evidence type="ECO:0000313" key="2">
    <source>
        <dbReference type="EMBL" id="KAJ1117214.1"/>
    </source>
</evidence>